<name>A0A562KMZ6_SPHWJ</name>
<organism evidence="4 5">
    <name type="scientific">Sphingobium wenxiniae (strain DSM 21828 / CGMCC 1.7748 / JZ-1)</name>
    <dbReference type="NCBI Taxonomy" id="595605"/>
    <lineage>
        <taxon>Bacteria</taxon>
        <taxon>Pseudomonadati</taxon>
        <taxon>Pseudomonadota</taxon>
        <taxon>Alphaproteobacteria</taxon>
        <taxon>Sphingomonadales</taxon>
        <taxon>Sphingomonadaceae</taxon>
        <taxon>Sphingobium</taxon>
    </lineage>
</organism>
<dbReference type="InterPro" id="IPR020904">
    <property type="entry name" value="Sc_DH/Rdtase_CS"/>
</dbReference>
<comment type="similarity">
    <text evidence="1">Belongs to the short-chain dehydrogenases/reductases (SDR) family.</text>
</comment>
<proteinExistence type="inferred from homology"/>
<evidence type="ECO:0000313" key="4">
    <source>
        <dbReference type="EMBL" id="TWH96603.1"/>
    </source>
</evidence>
<gene>
    <name evidence="4" type="ORF">IQ35_00534</name>
</gene>
<dbReference type="InterPro" id="IPR036291">
    <property type="entry name" value="NAD(P)-bd_dom_sf"/>
</dbReference>
<dbReference type="AlphaFoldDB" id="A0A562KMZ6"/>
<keyword evidence="5" id="KW-1185">Reference proteome</keyword>
<evidence type="ECO:0000256" key="1">
    <source>
        <dbReference type="ARBA" id="ARBA00006484"/>
    </source>
</evidence>
<dbReference type="InterPro" id="IPR057326">
    <property type="entry name" value="KR_dom"/>
</dbReference>
<dbReference type="FunFam" id="3.40.50.720:FF:000084">
    <property type="entry name" value="Short-chain dehydrogenase reductase"/>
    <property type="match status" value="1"/>
</dbReference>
<dbReference type="GO" id="GO:0016616">
    <property type="term" value="F:oxidoreductase activity, acting on the CH-OH group of donors, NAD or NADP as acceptor"/>
    <property type="evidence" value="ECO:0007669"/>
    <property type="project" value="TreeGrafter"/>
</dbReference>
<comment type="catalytic activity">
    <reaction evidence="2">
        <text>2,5-dichlorocyclohexa-2,5-dien-1,4-diol + NAD(+) = 2,5-dichlorohydroquinone + NADH + H(+)</text>
        <dbReference type="Rhea" id="RHEA:15741"/>
        <dbReference type="ChEBI" id="CHEBI:15378"/>
        <dbReference type="ChEBI" id="CHEBI:27545"/>
        <dbReference type="ChEBI" id="CHEBI:28975"/>
        <dbReference type="ChEBI" id="CHEBI:57540"/>
        <dbReference type="ChEBI" id="CHEBI:57945"/>
    </reaction>
</comment>
<dbReference type="PANTHER" id="PTHR42760:SF40">
    <property type="entry name" value="3-OXOACYL-[ACYL-CARRIER-PROTEIN] REDUCTASE, CHLOROPLASTIC"/>
    <property type="match status" value="1"/>
</dbReference>
<dbReference type="PANTHER" id="PTHR42760">
    <property type="entry name" value="SHORT-CHAIN DEHYDROGENASES/REDUCTASES FAMILY MEMBER"/>
    <property type="match status" value="1"/>
</dbReference>
<comment type="caution">
    <text evidence="4">The sequence shown here is derived from an EMBL/GenBank/DDBJ whole genome shotgun (WGS) entry which is preliminary data.</text>
</comment>
<sequence>MTVATGVGRLAGKVVLVTGAGRGLGRATALHLASAGARVAVNDLDPVLVAERVEEIAAAGGRALAVPGSVADWDMAERMVGDTAAHFGRFDGLVNNAGLHYRAMPWEENPVRVRTAVEVNVLGSLYCAIHAATYFRAQGSGAVVNIASAGALGAPQRAVYGASKGAILSFTYGLARDVAPYGIRVNALAPLAATRMTDPTLDGEGEGNDHGAQAGEFAAMPDPSEIAPAIAWLLSDSASSVTGQVVRFNGRTLSLIDPPALSDRRYEQDRWTSDDIGEALARLTATS</sequence>
<dbReference type="PRINTS" id="PR00081">
    <property type="entry name" value="GDHRDH"/>
</dbReference>
<evidence type="ECO:0000313" key="5">
    <source>
        <dbReference type="Proteomes" id="UP000316624"/>
    </source>
</evidence>
<dbReference type="CDD" id="cd05233">
    <property type="entry name" value="SDR_c"/>
    <property type="match status" value="1"/>
</dbReference>
<accession>A0A562KMZ6</accession>
<evidence type="ECO:0000259" key="3">
    <source>
        <dbReference type="SMART" id="SM00822"/>
    </source>
</evidence>
<protein>
    <submittedName>
        <fullName evidence="4">NAD(P)-dependent dehydrogenase (Short-subunit alcohol dehydrogenase family)</fullName>
    </submittedName>
</protein>
<dbReference type="PROSITE" id="PS00061">
    <property type="entry name" value="ADH_SHORT"/>
    <property type="match status" value="1"/>
</dbReference>
<dbReference type="SMART" id="SM00822">
    <property type="entry name" value="PKS_KR"/>
    <property type="match status" value="1"/>
</dbReference>
<evidence type="ECO:0000256" key="2">
    <source>
        <dbReference type="ARBA" id="ARBA00051383"/>
    </source>
</evidence>
<dbReference type="InterPro" id="IPR002347">
    <property type="entry name" value="SDR_fam"/>
</dbReference>
<dbReference type="RefSeq" id="WP_145071907.1">
    <property type="nucleotide sequence ID" value="NZ_JACIIY010000009.1"/>
</dbReference>
<dbReference type="GO" id="GO:0030497">
    <property type="term" value="P:fatty acid elongation"/>
    <property type="evidence" value="ECO:0007669"/>
    <property type="project" value="TreeGrafter"/>
</dbReference>
<dbReference type="EMBL" id="VLKK01000002">
    <property type="protein sequence ID" value="TWH96603.1"/>
    <property type="molecule type" value="Genomic_DNA"/>
</dbReference>
<dbReference type="Pfam" id="PF13561">
    <property type="entry name" value="adh_short_C2"/>
    <property type="match status" value="1"/>
</dbReference>
<dbReference type="Proteomes" id="UP000316624">
    <property type="component" value="Unassembled WGS sequence"/>
</dbReference>
<dbReference type="SUPFAM" id="SSF51735">
    <property type="entry name" value="NAD(P)-binding Rossmann-fold domains"/>
    <property type="match status" value="1"/>
</dbReference>
<feature type="domain" description="Ketoreductase" evidence="3">
    <location>
        <begin position="13"/>
        <end position="194"/>
    </location>
</feature>
<dbReference type="PRINTS" id="PR00080">
    <property type="entry name" value="SDRFAMILY"/>
</dbReference>
<dbReference type="Gene3D" id="3.40.50.720">
    <property type="entry name" value="NAD(P)-binding Rossmann-like Domain"/>
    <property type="match status" value="1"/>
</dbReference>
<reference evidence="4 5" key="1">
    <citation type="journal article" date="2015" name="Stand. Genomic Sci.">
        <title>Genomic Encyclopedia of Bacterial and Archaeal Type Strains, Phase III: the genomes of soil and plant-associated and newly described type strains.</title>
        <authorList>
            <person name="Whitman W.B."/>
            <person name="Woyke T."/>
            <person name="Klenk H.P."/>
            <person name="Zhou Y."/>
            <person name="Lilburn T.G."/>
            <person name="Beck B.J."/>
            <person name="De Vos P."/>
            <person name="Vandamme P."/>
            <person name="Eisen J.A."/>
            <person name="Garrity G."/>
            <person name="Hugenholtz P."/>
            <person name="Kyrpides N.C."/>
        </authorList>
    </citation>
    <scope>NUCLEOTIDE SEQUENCE [LARGE SCALE GENOMIC DNA]</scope>
    <source>
        <strain evidence="4 5">CGMCC 1.7748</strain>
    </source>
</reference>